<dbReference type="Proteomes" id="UP001162992">
    <property type="component" value="Chromosome 20"/>
</dbReference>
<dbReference type="EMBL" id="CM055111">
    <property type="protein sequence ID" value="KAJ7519513.1"/>
    <property type="molecule type" value="Genomic_DNA"/>
</dbReference>
<protein>
    <submittedName>
        <fullName evidence="1">Uncharacterized protein</fullName>
    </submittedName>
</protein>
<proteinExistence type="predicted"/>
<accession>A0ACC2APR4</accession>
<gene>
    <name evidence="1" type="ORF">O6H91_20G042400</name>
</gene>
<organism evidence="1 2">
    <name type="scientific">Diphasiastrum complanatum</name>
    <name type="common">Issler's clubmoss</name>
    <name type="synonym">Lycopodium complanatum</name>
    <dbReference type="NCBI Taxonomy" id="34168"/>
    <lineage>
        <taxon>Eukaryota</taxon>
        <taxon>Viridiplantae</taxon>
        <taxon>Streptophyta</taxon>
        <taxon>Embryophyta</taxon>
        <taxon>Tracheophyta</taxon>
        <taxon>Lycopodiopsida</taxon>
        <taxon>Lycopodiales</taxon>
        <taxon>Lycopodiaceae</taxon>
        <taxon>Lycopodioideae</taxon>
        <taxon>Diphasiastrum</taxon>
    </lineage>
</organism>
<comment type="caution">
    <text evidence="1">The sequence shown here is derived from an EMBL/GenBank/DDBJ whole genome shotgun (WGS) entry which is preliminary data.</text>
</comment>
<sequence length="436" mass="47336">MAMGMVSSSAAITHAHASAATALPRATPPFLASAIPLFPIAHLSCSVIFTSPSSTSYLDRQLVKPTISNFSCLRRDRKGCISEIPQLIVLPEAWRRSRRLFLRPVSELHANGDTSTSPAEEKRVQLSRSALLWRSAKVPMYSVVAVPLCVGTAAAFLETRLFSCGQFFLLLLSSFFIMAWLNLSNDAYDAETGVDKEKEESLVNIIGNQSGVLVAAYVCLFLGLFGLAWGAFQAGDVRIVGLLFAAISCGYLYQCPPFRLAYKGLGEPLCFLAFGPFATTAFYLCQAVVRGSGVFQFSKSVIAAAVVIGVTTTLILFCSHFHQIEGDRSSGKNSPLVRLGTESGARVVELAVNSLYLLLAIMGVFKVLPLYAVLFCFLTYPVGQYVRDFVKTNHANKQAISIAKYYCVCLNIAFGIALVLGFLVAASIPTPRLWRT</sequence>
<reference evidence="2" key="1">
    <citation type="journal article" date="2024" name="Proc. Natl. Acad. Sci. U.S.A.">
        <title>Extraordinary preservation of gene collinearity over three hundred million years revealed in homosporous lycophytes.</title>
        <authorList>
            <person name="Li C."/>
            <person name="Wickell D."/>
            <person name="Kuo L.Y."/>
            <person name="Chen X."/>
            <person name="Nie B."/>
            <person name="Liao X."/>
            <person name="Peng D."/>
            <person name="Ji J."/>
            <person name="Jenkins J."/>
            <person name="Williams M."/>
            <person name="Shu S."/>
            <person name="Plott C."/>
            <person name="Barry K."/>
            <person name="Rajasekar S."/>
            <person name="Grimwood J."/>
            <person name="Han X."/>
            <person name="Sun S."/>
            <person name="Hou Z."/>
            <person name="He W."/>
            <person name="Dai G."/>
            <person name="Sun C."/>
            <person name="Schmutz J."/>
            <person name="Leebens-Mack J.H."/>
            <person name="Li F.W."/>
            <person name="Wang L."/>
        </authorList>
    </citation>
    <scope>NUCLEOTIDE SEQUENCE [LARGE SCALE GENOMIC DNA]</scope>
    <source>
        <strain evidence="2">cv. PW_Plant_1</strain>
    </source>
</reference>
<evidence type="ECO:0000313" key="2">
    <source>
        <dbReference type="Proteomes" id="UP001162992"/>
    </source>
</evidence>
<evidence type="ECO:0000313" key="1">
    <source>
        <dbReference type="EMBL" id="KAJ7519513.1"/>
    </source>
</evidence>
<keyword evidence="2" id="KW-1185">Reference proteome</keyword>
<name>A0ACC2APR4_DIPCM</name>